<organism evidence="1 2">
    <name type="scientific">Gramella jeungdoensis</name>
    <dbReference type="NCBI Taxonomy" id="708091"/>
    <lineage>
        <taxon>Bacteria</taxon>
        <taxon>Pseudomonadati</taxon>
        <taxon>Bacteroidota</taxon>
        <taxon>Flavobacteriia</taxon>
        <taxon>Flavobacteriales</taxon>
        <taxon>Flavobacteriaceae</taxon>
        <taxon>Christiangramia</taxon>
    </lineage>
</organism>
<dbReference type="Proteomes" id="UP001155077">
    <property type="component" value="Unassembled WGS sequence"/>
</dbReference>
<accession>A0ABT0Z5J7</accession>
<proteinExistence type="predicted"/>
<evidence type="ECO:0000313" key="2">
    <source>
        <dbReference type="Proteomes" id="UP001155077"/>
    </source>
</evidence>
<reference evidence="1" key="1">
    <citation type="submission" date="2022-06" db="EMBL/GenBank/DDBJ databases">
        <title>Gramella sediminis sp. nov., isolated from deep-sea sediment of the Indian Ocean.</title>
        <authorList>
            <person name="Yang L."/>
        </authorList>
    </citation>
    <scope>NUCLEOTIDE SEQUENCE</scope>
    <source>
        <strain evidence="1">HMD3159</strain>
    </source>
</reference>
<protein>
    <submittedName>
        <fullName evidence="1">Uncharacterized protein</fullName>
    </submittedName>
</protein>
<name>A0ABT0Z5J7_9FLAO</name>
<dbReference type="RefSeq" id="WP_252115702.1">
    <property type="nucleotide sequence ID" value="NZ_JAMSCK010000007.1"/>
</dbReference>
<evidence type="ECO:0000313" key="1">
    <source>
        <dbReference type="EMBL" id="MCM8570998.1"/>
    </source>
</evidence>
<gene>
    <name evidence="1" type="ORF">NE848_16490</name>
</gene>
<keyword evidence="2" id="KW-1185">Reference proteome</keyword>
<comment type="caution">
    <text evidence="1">The sequence shown here is derived from an EMBL/GenBank/DDBJ whole genome shotgun (WGS) entry which is preliminary data.</text>
</comment>
<dbReference type="EMBL" id="JAMSCK010000007">
    <property type="protein sequence ID" value="MCM8570998.1"/>
    <property type="molecule type" value="Genomic_DNA"/>
</dbReference>
<sequence>MSHIDSFDHELVGILGGLPVYHPLEKIEGDFICDKNQLVLGGGSGEHPAVVIENPTGIVAYFLNEILNEIEELKSWKEIIEPYLIYDLDELLTFYDWDIETYSSFYKRSKAKSLLNPSNGNNIEEWLILGFGEFIFYSMPELAKELMVKLEDPYKHFKHIRYNNILIVPPNFPVYAKGGNKFF</sequence>